<dbReference type="Proteomes" id="UP001234202">
    <property type="component" value="Unassembled WGS sequence"/>
</dbReference>
<organism evidence="1 2">
    <name type="scientific">Naganishia onofrii</name>
    <dbReference type="NCBI Taxonomy" id="1851511"/>
    <lineage>
        <taxon>Eukaryota</taxon>
        <taxon>Fungi</taxon>
        <taxon>Dikarya</taxon>
        <taxon>Basidiomycota</taxon>
        <taxon>Agaricomycotina</taxon>
        <taxon>Tremellomycetes</taxon>
        <taxon>Filobasidiales</taxon>
        <taxon>Filobasidiaceae</taxon>
        <taxon>Naganishia</taxon>
    </lineage>
</organism>
<accession>A0ACC2XS95</accession>
<sequence length="102" mass="11643">MELPLKGLRNWRRISKVESPIVSTLSGRTITCIEASLNSRAHRPQAKPKVNPDGTADYDDTVMMREPGYRGKYYCQKFGAELSDVESRKGEVVVLIDRRKQF</sequence>
<comment type="caution">
    <text evidence="1">The sequence shown here is derived from an EMBL/GenBank/DDBJ whole genome shotgun (WGS) entry which is preliminary data.</text>
</comment>
<keyword evidence="2" id="KW-1185">Reference proteome</keyword>
<gene>
    <name evidence="1" type="ORF">QFC24_001764</name>
</gene>
<reference evidence="1" key="1">
    <citation type="submission" date="2023-04" db="EMBL/GenBank/DDBJ databases">
        <title>Draft Genome sequencing of Naganishia species isolated from polar environments using Oxford Nanopore Technology.</title>
        <authorList>
            <person name="Leo P."/>
            <person name="Venkateswaran K."/>
        </authorList>
    </citation>
    <scope>NUCLEOTIDE SEQUENCE</scope>
    <source>
        <strain evidence="1">DBVPG 5303</strain>
    </source>
</reference>
<proteinExistence type="predicted"/>
<dbReference type="EMBL" id="JASBWV010000004">
    <property type="protein sequence ID" value="KAJ9126733.1"/>
    <property type="molecule type" value="Genomic_DNA"/>
</dbReference>
<protein>
    <submittedName>
        <fullName evidence="1">Uncharacterized protein</fullName>
    </submittedName>
</protein>
<evidence type="ECO:0000313" key="1">
    <source>
        <dbReference type="EMBL" id="KAJ9126733.1"/>
    </source>
</evidence>
<evidence type="ECO:0000313" key="2">
    <source>
        <dbReference type="Proteomes" id="UP001234202"/>
    </source>
</evidence>
<name>A0ACC2XS95_9TREE</name>